<organism evidence="2">
    <name type="scientific">Aurantimonas coralicida</name>
    <dbReference type="NCBI Taxonomy" id="182270"/>
    <lineage>
        <taxon>Bacteria</taxon>
        <taxon>Pseudomonadati</taxon>
        <taxon>Pseudomonadota</taxon>
        <taxon>Alphaproteobacteria</taxon>
        <taxon>Hyphomicrobiales</taxon>
        <taxon>Aurantimonadaceae</taxon>
        <taxon>Aurantimonas</taxon>
    </lineage>
</organism>
<proteinExistence type="predicted"/>
<accession>A0A0P0YZM7</accession>
<dbReference type="GO" id="GO:0008233">
    <property type="term" value="F:peptidase activity"/>
    <property type="evidence" value="ECO:0007669"/>
    <property type="project" value="UniProtKB-KW"/>
</dbReference>
<name>A0A0P0YZM7_9HYPH</name>
<sequence>MSSEQGARPYNPTAIGSLREIAPLIDEMRVFFAKCEGKRPSCGIQEVASLEIRFNATDFRIERALAALDELGEIDGRPCFRATSTCRALKLAEAAESTPLRSPVRRRGLHYPAASRWQRK</sequence>
<dbReference type="EMBL" id="LC066374">
    <property type="protein sequence ID" value="BAT26862.1"/>
    <property type="molecule type" value="Genomic_DNA"/>
</dbReference>
<evidence type="ECO:0000313" key="2">
    <source>
        <dbReference type="EMBL" id="BAT26862.1"/>
    </source>
</evidence>
<dbReference type="GO" id="GO:0006508">
    <property type="term" value="P:proteolysis"/>
    <property type="evidence" value="ECO:0007669"/>
    <property type="project" value="UniProtKB-KW"/>
</dbReference>
<dbReference type="AlphaFoldDB" id="A0A0P0YZM7"/>
<keyword evidence="2" id="KW-0645">Protease</keyword>
<protein>
    <submittedName>
        <fullName evidence="2">Putative ATP-dependent protease</fullName>
    </submittedName>
</protein>
<evidence type="ECO:0000256" key="1">
    <source>
        <dbReference type="SAM" id="MobiDB-lite"/>
    </source>
</evidence>
<reference evidence="2" key="1">
    <citation type="journal article" date="2015" name="Proc. Natl. Acad. Sci. U.S.A.">
        <title>Bacterial clade with the ribosomal RNA operon on a small plasmid rather than the chromosome.</title>
        <authorList>
            <person name="Anda M."/>
            <person name="Ohtsubo Y."/>
            <person name="Okubo T."/>
            <person name="Sugawara M."/>
            <person name="Nagata Y."/>
            <person name="Tsuda M."/>
            <person name="Minamisawa K."/>
            <person name="Mitsui H."/>
        </authorList>
    </citation>
    <scope>NUCLEOTIDE SEQUENCE</scope>
    <source>
        <strain evidence="2">DSM 14790</strain>
    </source>
</reference>
<feature type="region of interest" description="Disordered" evidence="1">
    <location>
        <begin position="98"/>
        <end position="120"/>
    </location>
</feature>
<keyword evidence="2" id="KW-0378">Hydrolase</keyword>